<sequence>TAIKELKNTKESKQTKYKTQPPKPGDKPLVVKVPGKKAHRREQRKRDRFSSLSLARPPDKPKVVKVPGTGATHRRRSDIETSGYTSGESATKEYSGRKRVIGEKAKIIKKPGLSLRERKELGRSNQSSSNDFYGDSGGVSPRNKTTGGNTGLSSSSRDTPSSRRTSELTLRERRTQARLEKAGLSENEEERVQRRIEEQENLEKQIADLLNRNSVKKKGVHNDTEVSNHPPQEYKKKKRDIRAAEYIVNNLKQQKLAEESYNRKKLIDSNNNSRNSQTSRDLQSRNTVPSRNTLPDRTSTGNSDPNQTYVERSEEAHRESRDTKHTENEVTEEYYTRQQTHQGPRPTPYQPGYEAPIHESLEEMGDTARRDEDLYEDGGRAVRGYEEEGYYDDQQGYGDEGQHGSGRLPPIDDNRKRKQQDQTSWQSYPGRKPVYERLYDPNYRDRRSLPTRPETVYYRDFKSRPPKNLGHVKSKFNDPSYYEPRGEYVLETEDPEAAQFRSKPPKELEHVQPKIYDARYYQERQQEEEEVVRPEFRSRPPKRLENVQSRIMDPKYFQEKPKPEEEKIETEFRSRPPKKLEHVQSRILEPRKQKPPPPEEDSTSPLPTFRSKPPKNLEHVSSRILDPAYYTPKTADMSQDVDEDAQHEFKARLPNHLSHVESRVNDPRYLKKRTSIPRDEQEAQAMNTDFKARPPKALQHVQSRFFDPYYNKQLSPRDTSLVELKQKGPIVEKRKGDLTPRWKEAEPEKKEVKRWRPPKKPKPEKIDRQFFDTWEMTPTHVITPGSQEGDMFSRNRQEVAEMWTDFSKSVKRSGIRNTNQRSTRTYY</sequence>
<evidence type="ECO:0000256" key="1">
    <source>
        <dbReference type="SAM" id="MobiDB-lite"/>
    </source>
</evidence>
<feature type="compositionally biased region" description="Basic and acidic residues" evidence="1">
    <location>
        <begin position="90"/>
        <end position="106"/>
    </location>
</feature>
<feature type="compositionally biased region" description="Basic and acidic residues" evidence="1">
    <location>
        <begin position="1"/>
        <end position="14"/>
    </location>
</feature>
<feature type="compositionally biased region" description="Basic and acidic residues" evidence="1">
    <location>
        <begin position="522"/>
        <end position="545"/>
    </location>
</feature>
<feature type="compositionally biased region" description="Basic and acidic residues" evidence="1">
    <location>
        <begin position="311"/>
        <end position="328"/>
    </location>
</feature>
<dbReference type="Proteomes" id="UP001164746">
    <property type="component" value="Chromosome 11"/>
</dbReference>
<feature type="compositionally biased region" description="Basic and acidic residues" evidence="1">
    <location>
        <begin position="160"/>
        <end position="183"/>
    </location>
</feature>
<feature type="compositionally biased region" description="Basic and acidic residues" evidence="1">
    <location>
        <begin position="658"/>
        <end position="669"/>
    </location>
</feature>
<feature type="compositionally biased region" description="Basic and acidic residues" evidence="1">
    <location>
        <begin position="552"/>
        <end position="592"/>
    </location>
</feature>
<feature type="compositionally biased region" description="Polar residues" evidence="1">
    <location>
        <begin position="80"/>
        <end position="89"/>
    </location>
</feature>
<name>A0ABY7F9B0_MYAAR</name>
<keyword evidence="3" id="KW-1185">Reference proteome</keyword>
<dbReference type="EMBL" id="CP111022">
    <property type="protein sequence ID" value="WAR18705.1"/>
    <property type="molecule type" value="Genomic_DNA"/>
</dbReference>
<feature type="region of interest" description="Disordered" evidence="1">
    <location>
        <begin position="1"/>
        <end position="482"/>
    </location>
</feature>
<feature type="region of interest" description="Disordered" evidence="1">
    <location>
        <begin position="522"/>
        <end position="681"/>
    </location>
</feature>
<gene>
    <name evidence="2" type="ORF">MAR_000543</name>
</gene>
<feature type="non-terminal residue" evidence="2">
    <location>
        <position position="827"/>
    </location>
</feature>
<feature type="compositionally biased region" description="Basic residues" evidence="1">
    <location>
        <begin position="34"/>
        <end position="43"/>
    </location>
</feature>
<organism evidence="2 3">
    <name type="scientific">Mya arenaria</name>
    <name type="common">Soft-shell clam</name>
    <dbReference type="NCBI Taxonomy" id="6604"/>
    <lineage>
        <taxon>Eukaryota</taxon>
        <taxon>Metazoa</taxon>
        <taxon>Spiralia</taxon>
        <taxon>Lophotrochozoa</taxon>
        <taxon>Mollusca</taxon>
        <taxon>Bivalvia</taxon>
        <taxon>Autobranchia</taxon>
        <taxon>Heteroconchia</taxon>
        <taxon>Euheterodonta</taxon>
        <taxon>Imparidentia</taxon>
        <taxon>Neoheterodontei</taxon>
        <taxon>Myida</taxon>
        <taxon>Myoidea</taxon>
        <taxon>Myidae</taxon>
        <taxon>Mya</taxon>
    </lineage>
</organism>
<feature type="compositionally biased region" description="Basic and acidic residues" evidence="1">
    <location>
        <begin position="433"/>
        <end position="448"/>
    </location>
</feature>
<feature type="region of interest" description="Disordered" evidence="1">
    <location>
        <begin position="743"/>
        <end position="765"/>
    </location>
</feature>
<evidence type="ECO:0000313" key="3">
    <source>
        <dbReference type="Proteomes" id="UP001164746"/>
    </source>
</evidence>
<feature type="compositionally biased region" description="Basic and acidic residues" evidence="1">
    <location>
        <begin position="255"/>
        <end position="267"/>
    </location>
</feature>
<evidence type="ECO:0000313" key="2">
    <source>
        <dbReference type="EMBL" id="WAR18705.1"/>
    </source>
</evidence>
<feature type="compositionally biased region" description="Polar residues" evidence="1">
    <location>
        <begin position="284"/>
        <end position="310"/>
    </location>
</feature>
<feature type="compositionally biased region" description="Basic and acidic residues" evidence="1">
    <location>
        <begin position="356"/>
        <end position="386"/>
    </location>
</feature>
<reference evidence="2" key="1">
    <citation type="submission" date="2022-11" db="EMBL/GenBank/DDBJ databases">
        <title>Centuries of genome instability and evolution in soft-shell clam transmissible cancer (bioRxiv).</title>
        <authorList>
            <person name="Hart S.F.M."/>
            <person name="Yonemitsu M.A."/>
            <person name="Giersch R.M."/>
            <person name="Beal B.F."/>
            <person name="Arriagada G."/>
            <person name="Davis B.W."/>
            <person name="Ostrander E.A."/>
            <person name="Goff S.P."/>
            <person name="Metzger M.J."/>
        </authorList>
    </citation>
    <scope>NUCLEOTIDE SEQUENCE</scope>
    <source>
        <strain evidence="2">MELC-2E11</strain>
        <tissue evidence="2">Siphon/mantle</tissue>
    </source>
</reference>
<feature type="compositionally biased region" description="Basic and acidic residues" evidence="1">
    <location>
        <begin position="190"/>
        <end position="206"/>
    </location>
</feature>
<protein>
    <submittedName>
        <fullName evidence="2">Uncharacterized protein</fullName>
    </submittedName>
</protein>
<feature type="compositionally biased region" description="Low complexity" evidence="1">
    <location>
        <begin position="269"/>
        <end position="280"/>
    </location>
</feature>
<feature type="compositionally biased region" description="Low complexity" evidence="1">
    <location>
        <begin position="145"/>
        <end position="159"/>
    </location>
</feature>
<proteinExistence type="predicted"/>
<accession>A0ABY7F9B0</accession>